<dbReference type="InterPro" id="IPR036291">
    <property type="entry name" value="NAD(P)-bd_dom_sf"/>
</dbReference>
<dbReference type="EMBL" id="JADEZV010000002">
    <property type="protein sequence ID" value="MBE9391228.1"/>
    <property type="molecule type" value="Genomic_DNA"/>
</dbReference>
<dbReference type="InterPro" id="IPR001296">
    <property type="entry name" value="Glyco_trans_1"/>
</dbReference>
<keyword evidence="2 5" id="KW-0808">Transferase</keyword>
<evidence type="ECO:0000313" key="6">
    <source>
        <dbReference type="Proteomes" id="UP000652307"/>
    </source>
</evidence>
<dbReference type="GO" id="GO:0016757">
    <property type="term" value="F:glycosyltransferase activity"/>
    <property type="evidence" value="ECO:0007669"/>
    <property type="project" value="UniProtKB-KW"/>
</dbReference>
<sequence>MDIGAIYFTRLATREELNLRAVIVGPGDQRLYRELADKLGISNKVLFTGFVDEDTKIGAIDASIALTLPSVSNYVEAFSLAITEAWARGKPVIDSAIGEKILTGGAGFIGSHMMDRLVNEGFKVMGFDSVRTTHKPVAHGIG</sequence>
<dbReference type="Proteomes" id="UP000652307">
    <property type="component" value="Unassembled WGS sequence"/>
</dbReference>
<evidence type="ECO:0000313" key="5">
    <source>
        <dbReference type="EMBL" id="MBE9391228.1"/>
    </source>
</evidence>
<comment type="caution">
    <text evidence="5">The sequence shown here is derived from an EMBL/GenBank/DDBJ whole genome shotgun (WGS) entry which is preliminary data.</text>
</comment>
<dbReference type="RefSeq" id="WP_193803636.1">
    <property type="nucleotide sequence ID" value="NZ_JADEZV010000002.1"/>
</dbReference>
<gene>
    <name evidence="5" type="ORF">IOK49_03950</name>
</gene>
<dbReference type="Pfam" id="PF00534">
    <property type="entry name" value="Glycos_transf_1"/>
    <property type="match status" value="1"/>
</dbReference>
<dbReference type="InterPro" id="IPR001509">
    <property type="entry name" value="Epimerase_deHydtase"/>
</dbReference>
<evidence type="ECO:0000256" key="1">
    <source>
        <dbReference type="ARBA" id="ARBA00022676"/>
    </source>
</evidence>
<reference evidence="5" key="1">
    <citation type="submission" date="2020-10" db="EMBL/GenBank/DDBJ databases">
        <title>Fervidococcus fontis strain 3639Fd - the first crenarchaeon capable of growth on lipids.</title>
        <authorList>
            <person name="Kochetkova T.V."/>
            <person name="Elcheninov A.G."/>
            <person name="Toschakov S.V."/>
            <person name="Kublanov I.V."/>
        </authorList>
    </citation>
    <scope>NUCLEOTIDE SEQUENCE</scope>
    <source>
        <strain evidence="5">3639Fd</strain>
    </source>
</reference>
<feature type="domain" description="NAD-dependent epimerase/dehydratase" evidence="4">
    <location>
        <begin position="102"/>
        <end position="135"/>
    </location>
</feature>
<dbReference type="SUPFAM" id="SSF53756">
    <property type="entry name" value="UDP-Glycosyltransferase/glycogen phosphorylase"/>
    <property type="match status" value="1"/>
</dbReference>
<keyword evidence="1" id="KW-0328">Glycosyltransferase</keyword>
<proteinExistence type="predicted"/>
<evidence type="ECO:0000259" key="3">
    <source>
        <dbReference type="Pfam" id="PF00534"/>
    </source>
</evidence>
<organism evidence="5 6">
    <name type="scientific">Fervidicoccus fontis</name>
    <dbReference type="NCBI Taxonomy" id="683846"/>
    <lineage>
        <taxon>Archaea</taxon>
        <taxon>Thermoproteota</taxon>
        <taxon>Thermoprotei</taxon>
        <taxon>Fervidicoccales</taxon>
        <taxon>Fervidicoccaceae</taxon>
        <taxon>Fervidicoccus</taxon>
    </lineage>
</organism>
<dbReference type="Gene3D" id="3.40.50.720">
    <property type="entry name" value="NAD(P)-binding Rossmann-like Domain"/>
    <property type="match status" value="1"/>
</dbReference>
<evidence type="ECO:0000256" key="2">
    <source>
        <dbReference type="ARBA" id="ARBA00022679"/>
    </source>
</evidence>
<dbReference type="PANTHER" id="PTHR12526:SF510">
    <property type="entry name" value="D-INOSITOL 3-PHOSPHATE GLYCOSYLTRANSFERASE"/>
    <property type="match status" value="1"/>
</dbReference>
<dbReference type="Gene3D" id="3.40.50.2000">
    <property type="entry name" value="Glycogen Phosphorylase B"/>
    <property type="match status" value="1"/>
</dbReference>
<protein>
    <submittedName>
        <fullName evidence="5">Glycosyltransferase</fullName>
    </submittedName>
</protein>
<dbReference type="AlphaFoldDB" id="A0A843A7E5"/>
<dbReference type="SUPFAM" id="SSF51735">
    <property type="entry name" value="NAD(P)-binding Rossmann-fold domains"/>
    <property type="match status" value="1"/>
</dbReference>
<accession>A0A843A7E5</accession>
<dbReference type="PANTHER" id="PTHR12526">
    <property type="entry name" value="GLYCOSYLTRANSFERASE"/>
    <property type="match status" value="1"/>
</dbReference>
<feature type="domain" description="Glycosyl transferase family 1" evidence="3">
    <location>
        <begin position="9"/>
        <end position="98"/>
    </location>
</feature>
<dbReference type="Pfam" id="PF01370">
    <property type="entry name" value="Epimerase"/>
    <property type="match status" value="1"/>
</dbReference>
<name>A0A843A7E5_9CREN</name>
<evidence type="ECO:0000259" key="4">
    <source>
        <dbReference type="Pfam" id="PF01370"/>
    </source>
</evidence>